<dbReference type="InterPro" id="IPR005171">
    <property type="entry name" value="Cyt_c_oxidase_su4_prok"/>
</dbReference>
<feature type="transmembrane region" description="Helical" evidence="6">
    <location>
        <begin position="36"/>
        <end position="55"/>
    </location>
</feature>
<feature type="transmembrane region" description="Helical" evidence="6">
    <location>
        <begin position="12"/>
        <end position="30"/>
    </location>
</feature>
<evidence type="ECO:0000256" key="1">
    <source>
        <dbReference type="ARBA" id="ARBA00004651"/>
    </source>
</evidence>
<evidence type="ECO:0000313" key="8">
    <source>
        <dbReference type="Proteomes" id="UP000610558"/>
    </source>
</evidence>
<keyword evidence="2" id="KW-1003">Cell membrane</keyword>
<dbReference type="Pfam" id="PF03626">
    <property type="entry name" value="COX4_pro"/>
    <property type="match status" value="1"/>
</dbReference>
<dbReference type="GO" id="GO:0005886">
    <property type="term" value="C:plasma membrane"/>
    <property type="evidence" value="ECO:0007669"/>
    <property type="project" value="UniProtKB-SubCell"/>
</dbReference>
<comment type="subcellular location">
    <subcellularLocation>
        <location evidence="1">Cell membrane</location>
        <topology evidence="1">Multi-pass membrane protein</topology>
    </subcellularLocation>
</comment>
<keyword evidence="5 6" id="KW-0472">Membrane</keyword>
<organism evidence="7 8">
    <name type="scientific">Spongiibacter pelagi</name>
    <dbReference type="NCBI Taxonomy" id="2760804"/>
    <lineage>
        <taxon>Bacteria</taxon>
        <taxon>Pseudomonadati</taxon>
        <taxon>Pseudomonadota</taxon>
        <taxon>Gammaproteobacteria</taxon>
        <taxon>Cellvibrionales</taxon>
        <taxon>Spongiibacteraceae</taxon>
        <taxon>Spongiibacter</taxon>
    </lineage>
</organism>
<comment type="caution">
    <text evidence="7">The sequence shown here is derived from an EMBL/GenBank/DDBJ whole genome shotgun (WGS) entry which is preliminary data.</text>
</comment>
<proteinExistence type="predicted"/>
<gene>
    <name evidence="7" type="ORF">IB286_14160</name>
</gene>
<evidence type="ECO:0000256" key="2">
    <source>
        <dbReference type="ARBA" id="ARBA00022475"/>
    </source>
</evidence>
<evidence type="ECO:0000313" key="7">
    <source>
        <dbReference type="EMBL" id="MBD2860142.1"/>
    </source>
</evidence>
<protein>
    <submittedName>
        <fullName evidence="7">Cytochrome C oxidase subunit IV family protein</fullName>
    </submittedName>
</protein>
<dbReference type="Proteomes" id="UP000610558">
    <property type="component" value="Unassembled WGS sequence"/>
</dbReference>
<evidence type="ECO:0000256" key="5">
    <source>
        <dbReference type="ARBA" id="ARBA00023136"/>
    </source>
</evidence>
<name>A0A927C583_9GAMM</name>
<evidence type="ECO:0000256" key="4">
    <source>
        <dbReference type="ARBA" id="ARBA00022989"/>
    </source>
</evidence>
<keyword evidence="3 6" id="KW-0812">Transmembrane</keyword>
<keyword evidence="8" id="KW-1185">Reference proteome</keyword>
<accession>A0A927C583</accession>
<keyword evidence="4 6" id="KW-1133">Transmembrane helix</keyword>
<evidence type="ECO:0000256" key="6">
    <source>
        <dbReference type="SAM" id="Phobius"/>
    </source>
</evidence>
<reference evidence="7" key="1">
    <citation type="submission" date="2020-09" db="EMBL/GenBank/DDBJ databases">
        <authorList>
            <person name="Yoon J.-W."/>
        </authorList>
    </citation>
    <scope>NUCLEOTIDE SEQUENCE</scope>
    <source>
        <strain evidence="7">KMU-158</strain>
    </source>
</reference>
<dbReference type="EMBL" id="JACXLD010000013">
    <property type="protein sequence ID" value="MBD2860142.1"/>
    <property type="molecule type" value="Genomic_DNA"/>
</dbReference>
<sequence length="101" mass="11234">MMRELLLTRESFVWLILMSATAVAWIMSTLPSFDEVVGNSSMILLIAFFKVRLVVVHFMEAGHAPAALRWACETVIVLACVLVLTFYHYGDQLVAAGFPVS</sequence>
<dbReference type="AlphaFoldDB" id="A0A927C583"/>
<evidence type="ECO:0000256" key="3">
    <source>
        <dbReference type="ARBA" id="ARBA00022692"/>
    </source>
</evidence>
<feature type="transmembrane region" description="Helical" evidence="6">
    <location>
        <begin position="67"/>
        <end position="89"/>
    </location>
</feature>